<keyword evidence="7 11" id="KW-1133">Transmembrane helix</keyword>
<dbReference type="Pfam" id="PF01490">
    <property type="entry name" value="Aa_trans"/>
    <property type="match status" value="1"/>
</dbReference>
<feature type="transmembrane region" description="Helical" evidence="11">
    <location>
        <begin position="46"/>
        <end position="68"/>
    </location>
</feature>
<dbReference type="GO" id="GO:0009734">
    <property type="term" value="P:auxin-activated signaling pathway"/>
    <property type="evidence" value="ECO:0007669"/>
    <property type="project" value="UniProtKB-KW"/>
</dbReference>
<feature type="transmembrane region" description="Helical" evidence="11">
    <location>
        <begin position="354"/>
        <end position="374"/>
    </location>
</feature>
<evidence type="ECO:0000256" key="10">
    <source>
        <dbReference type="ARBA" id="ARBA00045588"/>
    </source>
</evidence>
<evidence type="ECO:0000256" key="4">
    <source>
        <dbReference type="ARBA" id="ARBA00022692"/>
    </source>
</evidence>
<evidence type="ECO:0000256" key="3">
    <source>
        <dbReference type="ARBA" id="ARBA00022448"/>
    </source>
</evidence>
<keyword evidence="4 11" id="KW-0812">Transmembrane</keyword>
<dbReference type="PANTHER" id="PTHR48017">
    <property type="entry name" value="OS05G0424000 PROTEIN-RELATED"/>
    <property type="match status" value="1"/>
</dbReference>
<sequence>MESAGRVNSVEFMNIEDGAHVNPNGPDDQSASASAHTVGQDSWKQVGFMLVTCFNCGYILSYSSLVMVPLGWTWSIIILLVIGFYSAYANWLLAAFHFIEGKRFIRYRDLMGFVFGKYFYYLTYFSQFMSFILANMGFILLGGRALKEMHLAFSDSTWRLQYYIIFAGVAYFLFAFLIPTMSAMRTWLMVSAVITSAYVILLIVMVVDDGRSNKNANYDVGGSQVGKVFNAFASISALIAANSGGLLPEIQSTLRQPAVKNMRKALVTQFTVGILFYYGVTVVGYWAYGSSVSWYLPQQISGPKWVKILINLLVFLQAIISQMMFAAPVHEALDTKFLDVEEKLHSGKNIKRLFVLRALFYTANTFITTAFPFMGDFVTLVGAFSLTTLTFVFPSMIFLKVKGRTARIEKKIWHWFNVFAFSLLTVATSISAVRLIVKDVTQYRLFADA</sequence>
<feature type="transmembrane region" description="Helical" evidence="11">
    <location>
        <begin position="308"/>
        <end position="333"/>
    </location>
</feature>
<dbReference type="GO" id="GO:0015293">
    <property type="term" value="F:symporter activity"/>
    <property type="evidence" value="ECO:0007669"/>
    <property type="project" value="UniProtKB-KW"/>
</dbReference>
<keyword evidence="14" id="KW-1185">Reference proteome</keyword>
<feature type="transmembrane region" description="Helical" evidence="11">
    <location>
        <begin position="227"/>
        <end position="247"/>
    </location>
</feature>
<comment type="subcellular location">
    <subcellularLocation>
        <location evidence="1">Endomembrane system</location>
        <topology evidence="1">Multi-pass membrane protein</topology>
    </subcellularLocation>
</comment>
<dbReference type="GO" id="GO:0012505">
    <property type="term" value="C:endomembrane system"/>
    <property type="evidence" value="ECO:0007669"/>
    <property type="project" value="UniProtKB-SubCell"/>
</dbReference>
<keyword evidence="8 11" id="KW-0472">Membrane</keyword>
<feature type="transmembrane region" description="Helical" evidence="11">
    <location>
        <begin position="119"/>
        <end position="140"/>
    </location>
</feature>
<reference evidence="13 14" key="1">
    <citation type="submission" date="2021-09" db="EMBL/GenBank/DDBJ databases">
        <title>Genomic insights and catalytic innovation underlie evolution of tropane alkaloids biosynthesis.</title>
        <authorList>
            <person name="Wang Y.-J."/>
            <person name="Tian T."/>
            <person name="Huang J.-P."/>
            <person name="Huang S.-X."/>
        </authorList>
    </citation>
    <scope>NUCLEOTIDE SEQUENCE [LARGE SCALE GENOMIC DNA]</scope>
    <source>
        <strain evidence="13">KIB-2018</strain>
        <tissue evidence="13">Leaf</tissue>
    </source>
</reference>
<dbReference type="InterPro" id="IPR013057">
    <property type="entry name" value="AA_transpt_TM"/>
</dbReference>
<evidence type="ECO:0000256" key="8">
    <source>
        <dbReference type="ARBA" id="ARBA00023136"/>
    </source>
</evidence>
<feature type="domain" description="Amino acid transporter transmembrane" evidence="12">
    <location>
        <begin position="40"/>
        <end position="433"/>
    </location>
</feature>
<evidence type="ECO:0000256" key="2">
    <source>
        <dbReference type="ARBA" id="ARBA00005590"/>
    </source>
</evidence>
<keyword evidence="3" id="KW-0813">Transport</keyword>
<dbReference type="Proteomes" id="UP001159364">
    <property type="component" value="Unassembled WGS sequence"/>
</dbReference>
<organism evidence="13 14">
    <name type="scientific">Erythroxylum novogranatense</name>
    <dbReference type="NCBI Taxonomy" id="1862640"/>
    <lineage>
        <taxon>Eukaryota</taxon>
        <taxon>Viridiplantae</taxon>
        <taxon>Streptophyta</taxon>
        <taxon>Embryophyta</taxon>
        <taxon>Tracheophyta</taxon>
        <taxon>Spermatophyta</taxon>
        <taxon>Magnoliopsida</taxon>
        <taxon>eudicotyledons</taxon>
        <taxon>Gunneridae</taxon>
        <taxon>Pentapetalae</taxon>
        <taxon>rosids</taxon>
        <taxon>fabids</taxon>
        <taxon>Malpighiales</taxon>
        <taxon>Erythroxylaceae</taxon>
        <taxon>Erythroxylum</taxon>
    </lineage>
</organism>
<evidence type="ECO:0000256" key="1">
    <source>
        <dbReference type="ARBA" id="ARBA00004127"/>
    </source>
</evidence>
<evidence type="ECO:0000256" key="11">
    <source>
        <dbReference type="SAM" id="Phobius"/>
    </source>
</evidence>
<evidence type="ECO:0000256" key="7">
    <source>
        <dbReference type="ARBA" id="ARBA00022989"/>
    </source>
</evidence>
<dbReference type="AlphaFoldDB" id="A0AAV8S7F1"/>
<feature type="transmembrane region" description="Helical" evidence="11">
    <location>
        <begin position="380"/>
        <end position="401"/>
    </location>
</feature>
<dbReference type="EMBL" id="JAIWQS010000032">
    <property type="protein sequence ID" value="KAJ8748052.1"/>
    <property type="molecule type" value="Genomic_DNA"/>
</dbReference>
<feature type="transmembrane region" description="Helical" evidence="11">
    <location>
        <begin position="413"/>
        <end position="437"/>
    </location>
</feature>
<evidence type="ECO:0000256" key="6">
    <source>
        <dbReference type="ARBA" id="ARBA00022970"/>
    </source>
</evidence>
<comment type="caution">
    <text evidence="13">The sequence shown here is derived from an EMBL/GenBank/DDBJ whole genome shotgun (WGS) entry which is preliminary data.</text>
</comment>
<evidence type="ECO:0000313" key="14">
    <source>
        <dbReference type="Proteomes" id="UP001159364"/>
    </source>
</evidence>
<keyword evidence="6" id="KW-0029">Amino-acid transport</keyword>
<name>A0AAV8S7F1_9ROSI</name>
<feature type="transmembrane region" description="Helical" evidence="11">
    <location>
        <begin position="160"/>
        <end position="179"/>
    </location>
</feature>
<comment type="function">
    <text evidence="10">Carrier protein involved in proton-driven auxin influx. Mediates the formation of auxin gradient from developing leaves (site of auxin biosynthesis) to tips by contributing to the loading of auxin in vascular tissues and facilitating acropetal (base to tip) auxin transport within inner tissues of the root apex, and basipetal (tip to base) auxin transport within outer tissues of the root apex. May be involved in lateral roots and nodules formation.</text>
</comment>
<feature type="transmembrane region" description="Helical" evidence="11">
    <location>
        <begin position="74"/>
        <end position="99"/>
    </location>
</feature>
<protein>
    <recommendedName>
        <fullName evidence="12">Amino acid transporter transmembrane domain-containing protein</fullName>
    </recommendedName>
</protein>
<proteinExistence type="inferred from homology"/>
<comment type="similarity">
    <text evidence="2">Belongs to the amino acid/polyamine transporter 2 family. Amino acid/auxin permease (AAAP) (TC 2.A.18.1) subfamily.</text>
</comment>
<evidence type="ECO:0000256" key="9">
    <source>
        <dbReference type="ARBA" id="ARBA00023294"/>
    </source>
</evidence>
<feature type="transmembrane region" description="Helical" evidence="11">
    <location>
        <begin position="267"/>
        <end position="288"/>
    </location>
</feature>
<evidence type="ECO:0000256" key="5">
    <source>
        <dbReference type="ARBA" id="ARBA00022847"/>
    </source>
</evidence>
<feature type="transmembrane region" description="Helical" evidence="11">
    <location>
        <begin position="186"/>
        <end position="207"/>
    </location>
</feature>
<keyword evidence="5" id="KW-0769">Symport</keyword>
<evidence type="ECO:0000259" key="12">
    <source>
        <dbReference type="Pfam" id="PF01490"/>
    </source>
</evidence>
<accession>A0AAV8S7F1</accession>
<dbReference type="GO" id="GO:0006865">
    <property type="term" value="P:amino acid transport"/>
    <property type="evidence" value="ECO:0007669"/>
    <property type="project" value="UniProtKB-KW"/>
</dbReference>
<evidence type="ECO:0000313" key="13">
    <source>
        <dbReference type="EMBL" id="KAJ8748052.1"/>
    </source>
</evidence>
<keyword evidence="9" id="KW-0927">Auxin signaling pathway</keyword>
<gene>
    <name evidence="13" type="ORF">K2173_001076</name>
</gene>